<comment type="caution">
    <text evidence="4">The sequence shown here is derived from an EMBL/GenBank/DDBJ whole genome shotgun (WGS) entry which is preliminary data.</text>
</comment>
<dbReference type="InterPro" id="IPR019734">
    <property type="entry name" value="TPR_rpt"/>
</dbReference>
<dbReference type="SMART" id="SM00028">
    <property type="entry name" value="TPR"/>
    <property type="match status" value="2"/>
</dbReference>
<evidence type="ECO:0000256" key="2">
    <source>
        <dbReference type="ARBA" id="ARBA00022803"/>
    </source>
</evidence>
<dbReference type="AlphaFoldDB" id="A0A9W7NF05"/>
<dbReference type="Pfam" id="PF07719">
    <property type="entry name" value="TPR_2"/>
    <property type="match status" value="1"/>
</dbReference>
<dbReference type="OrthoDB" id="7307700at2"/>
<keyword evidence="1" id="KW-0677">Repeat</keyword>
<keyword evidence="2 3" id="KW-0802">TPR repeat</keyword>
<proteinExistence type="predicted"/>
<dbReference type="PROSITE" id="PS50005">
    <property type="entry name" value="TPR"/>
    <property type="match status" value="1"/>
</dbReference>
<evidence type="ECO:0000313" key="5">
    <source>
        <dbReference type="Proteomes" id="UP000480854"/>
    </source>
</evidence>
<organism evidence="4 5">
    <name type="scientific">Roseomonas genomospecies 6</name>
    <dbReference type="NCBI Taxonomy" id="214106"/>
    <lineage>
        <taxon>Bacteria</taxon>
        <taxon>Pseudomonadati</taxon>
        <taxon>Pseudomonadota</taxon>
        <taxon>Alphaproteobacteria</taxon>
        <taxon>Acetobacterales</taxon>
        <taxon>Roseomonadaceae</taxon>
        <taxon>Roseomonas</taxon>
    </lineage>
</organism>
<gene>
    <name evidence="4" type="ORF">DS843_28110</name>
</gene>
<dbReference type="Proteomes" id="UP000480854">
    <property type="component" value="Unassembled WGS sequence"/>
</dbReference>
<evidence type="ECO:0000256" key="1">
    <source>
        <dbReference type="ARBA" id="ARBA00022737"/>
    </source>
</evidence>
<sequence>MCLEIRIGLFLTHPPMLTPTVPLLHPSRVWPNLPSQAPMLNPERRRTAMAGQTHTARSHAPLPIDADRWRRAIREDTFSNYHYEMGLALRQQGESAAAVAAFQRALAIKPDLATASVALIETLEETGRSKEARVVRHAAAVHDPDFEIAADLVRIEDAAGQESNDLSPATVAAVHSRLPHLVRPLVVAAHAFRNAGRYDEAAEWSAKALSLNTEEAIRSELDFLMASGSDNTVQHLADRMHITTDSDPGKPVAHFFFGRPAADETGLLTTTIWLRVLHGCITLTIGARGSGERLVRITALQSAEVVPVDVPVLIDADFRQIEIFNSNANGTSEFEVHGVLVRKTALPSVAAATPEDGTPGDDAAAPWQPLMLAETALRMAGRHAQARHYTAAVPAAARFAAARNNLRQFTPTLYGSLEDAGGHRLLRAREGDFVYAAFAGLGQPESLPCSVRITVFLRVLKGLGGVCVTPATRPTRLTDIVPVKPAEDIVAVTLGVEAGANFGHLVILASAPGHPSEPPAEIELYGFLVE</sequence>
<dbReference type="Gene3D" id="1.25.40.10">
    <property type="entry name" value="Tetratricopeptide repeat domain"/>
    <property type="match status" value="1"/>
</dbReference>
<dbReference type="SUPFAM" id="SSF48452">
    <property type="entry name" value="TPR-like"/>
    <property type="match status" value="1"/>
</dbReference>
<protein>
    <submittedName>
        <fullName evidence="4">Tetratricopeptide repeat protein</fullName>
    </submittedName>
</protein>
<dbReference type="InterPro" id="IPR013105">
    <property type="entry name" value="TPR_2"/>
</dbReference>
<dbReference type="InterPro" id="IPR011990">
    <property type="entry name" value="TPR-like_helical_dom_sf"/>
</dbReference>
<accession>A0A9W7NF05</accession>
<evidence type="ECO:0000313" key="4">
    <source>
        <dbReference type="EMBL" id="KAA0676220.1"/>
    </source>
</evidence>
<feature type="repeat" description="TPR" evidence="3">
    <location>
        <begin position="79"/>
        <end position="112"/>
    </location>
</feature>
<name>A0A9W7NF05_9PROT</name>
<dbReference type="Pfam" id="PF13181">
    <property type="entry name" value="TPR_8"/>
    <property type="match status" value="1"/>
</dbReference>
<dbReference type="EMBL" id="QOKW01000039">
    <property type="protein sequence ID" value="KAA0676220.1"/>
    <property type="molecule type" value="Genomic_DNA"/>
</dbReference>
<evidence type="ECO:0000256" key="3">
    <source>
        <dbReference type="PROSITE-ProRule" id="PRU00339"/>
    </source>
</evidence>
<keyword evidence="5" id="KW-1185">Reference proteome</keyword>
<reference evidence="4 5" key="1">
    <citation type="submission" date="2018-07" db="EMBL/GenBank/DDBJ databases">
        <title>Genome sequence of Azospirillum sp. ATCC 49961.</title>
        <authorList>
            <person name="Sant'Anna F.H."/>
            <person name="Baldani J.I."/>
            <person name="Zilli J.E."/>
            <person name="Reis V.M."/>
            <person name="Hartmann A."/>
            <person name="Cruz L."/>
            <person name="de Souza E.M."/>
            <person name="de Oliveira Pedrosa F."/>
            <person name="Passaglia L.M.P."/>
        </authorList>
    </citation>
    <scope>NUCLEOTIDE SEQUENCE [LARGE SCALE GENOMIC DNA]</scope>
    <source>
        <strain evidence="4 5">ATCC 49961</strain>
    </source>
</reference>